<dbReference type="Pfam" id="PF00583">
    <property type="entry name" value="Acetyltransf_1"/>
    <property type="match status" value="1"/>
</dbReference>
<dbReference type="OMA" id="HRVDWHV"/>
<reference evidence="6" key="2">
    <citation type="submission" date="2018-07" db="EMBL/GenBank/DDBJ databases">
        <authorList>
            <person name="Quirk P.G."/>
            <person name="Krulwich T.A."/>
        </authorList>
    </citation>
    <scope>NUCLEOTIDE SEQUENCE</scope>
</reference>
<dbReference type="CDD" id="cd04301">
    <property type="entry name" value="NAT_SF"/>
    <property type="match status" value="1"/>
</dbReference>
<name>A0A336MC28_CULSO</name>
<proteinExistence type="inferred from homology"/>
<sequence length="187" mass="21213">MSEQSLIIRKTEQDDLKHVLAMIQELIEYQNAEPTSLTLDDLIRDAGFTGSHPLFFSFFAEMNGQPVGYTIAFYSYSTWEGKSLILEDIYVKPSARKHGVGRKLMQATTEYAIQQGCSRLDLHVLQSNEMARKFYGGLGAKNLTETEGWLYYNFVSYTHPSETQPGLSLVQKMRNLRKGNSVKTGIK</sequence>
<dbReference type="PROSITE" id="PS51186">
    <property type="entry name" value="GNAT"/>
    <property type="match status" value="1"/>
</dbReference>
<evidence type="ECO:0000313" key="6">
    <source>
        <dbReference type="EMBL" id="SSX27874.1"/>
    </source>
</evidence>
<evidence type="ECO:0000256" key="2">
    <source>
        <dbReference type="ARBA" id="ARBA00022679"/>
    </source>
</evidence>
<accession>A0A336MC28</accession>
<dbReference type="AlphaFoldDB" id="A0A336MC28"/>
<dbReference type="PANTHER" id="PTHR10545:SF29">
    <property type="entry name" value="GH14572P-RELATED"/>
    <property type="match status" value="1"/>
</dbReference>
<dbReference type="InterPro" id="IPR051016">
    <property type="entry name" value="Diverse_Substrate_AcTransf"/>
</dbReference>
<organism evidence="6">
    <name type="scientific">Culicoides sonorensis</name>
    <name type="common">Biting midge</name>
    <dbReference type="NCBI Taxonomy" id="179676"/>
    <lineage>
        <taxon>Eukaryota</taxon>
        <taxon>Metazoa</taxon>
        <taxon>Ecdysozoa</taxon>
        <taxon>Arthropoda</taxon>
        <taxon>Hexapoda</taxon>
        <taxon>Insecta</taxon>
        <taxon>Pterygota</taxon>
        <taxon>Neoptera</taxon>
        <taxon>Endopterygota</taxon>
        <taxon>Diptera</taxon>
        <taxon>Nematocera</taxon>
        <taxon>Chironomoidea</taxon>
        <taxon>Ceratopogonidae</taxon>
        <taxon>Ceratopogoninae</taxon>
        <taxon>Culicoides</taxon>
        <taxon>Monoculicoides</taxon>
    </lineage>
</organism>
<gene>
    <name evidence="6" type="primary">CSON014916</name>
</gene>
<evidence type="ECO:0000259" key="4">
    <source>
        <dbReference type="PROSITE" id="PS51186"/>
    </source>
</evidence>
<keyword evidence="3" id="KW-0012">Acyltransferase</keyword>
<dbReference type="InterPro" id="IPR000182">
    <property type="entry name" value="GNAT_dom"/>
</dbReference>
<keyword evidence="2" id="KW-0808">Transferase</keyword>
<evidence type="ECO:0000313" key="5">
    <source>
        <dbReference type="EMBL" id="SSX07534.1"/>
    </source>
</evidence>
<dbReference type="PANTHER" id="PTHR10545">
    <property type="entry name" value="DIAMINE N-ACETYLTRANSFERASE"/>
    <property type="match status" value="1"/>
</dbReference>
<protein>
    <submittedName>
        <fullName evidence="6">CSON014916 protein</fullName>
    </submittedName>
</protein>
<dbReference type="FunFam" id="3.40.630.30:FF:000064">
    <property type="entry name" value="GNAT family acetyltransferase"/>
    <property type="match status" value="1"/>
</dbReference>
<dbReference type="EMBL" id="UFQT01000895">
    <property type="protein sequence ID" value="SSX27874.1"/>
    <property type="molecule type" value="Genomic_DNA"/>
</dbReference>
<dbReference type="InterPro" id="IPR016181">
    <property type="entry name" value="Acyl_CoA_acyltransferase"/>
</dbReference>
<comment type="similarity">
    <text evidence="1">Belongs to the acetyltransferase family.</text>
</comment>
<dbReference type="GO" id="GO:0008080">
    <property type="term" value="F:N-acetyltransferase activity"/>
    <property type="evidence" value="ECO:0007669"/>
    <property type="project" value="TreeGrafter"/>
</dbReference>
<dbReference type="SUPFAM" id="SSF55729">
    <property type="entry name" value="Acyl-CoA N-acyltransferases (Nat)"/>
    <property type="match status" value="1"/>
</dbReference>
<dbReference type="Gene3D" id="3.40.630.30">
    <property type="match status" value="1"/>
</dbReference>
<dbReference type="VEuPathDB" id="VectorBase:CSON014916"/>
<evidence type="ECO:0000256" key="3">
    <source>
        <dbReference type="ARBA" id="ARBA00023315"/>
    </source>
</evidence>
<evidence type="ECO:0000256" key="1">
    <source>
        <dbReference type="ARBA" id="ARBA00008694"/>
    </source>
</evidence>
<reference evidence="5" key="1">
    <citation type="submission" date="2018-04" db="EMBL/GenBank/DDBJ databases">
        <authorList>
            <person name="Go L.Y."/>
            <person name="Mitchell J.A."/>
        </authorList>
    </citation>
    <scope>NUCLEOTIDE SEQUENCE</scope>
    <source>
        <tissue evidence="5">Whole organism</tissue>
    </source>
</reference>
<dbReference type="EMBL" id="UFQS01000895">
    <property type="protein sequence ID" value="SSX07534.1"/>
    <property type="molecule type" value="Genomic_DNA"/>
</dbReference>
<feature type="domain" description="N-acetyltransferase" evidence="4">
    <location>
        <begin position="6"/>
        <end position="162"/>
    </location>
</feature>